<gene>
    <name evidence="2" type="ORF">QTO34_018125</name>
</gene>
<accession>A0AA40LPW1</accession>
<name>A0AA40LPW1_CNENI</name>
<reference evidence="2" key="1">
    <citation type="submission" date="2023-06" db="EMBL/GenBank/DDBJ databases">
        <title>Reference genome for the Northern bat (Eptesicus nilssonii), a most northern bat species.</title>
        <authorList>
            <person name="Laine V.N."/>
            <person name="Pulliainen A.T."/>
            <person name="Lilley T.M."/>
        </authorList>
    </citation>
    <scope>NUCLEOTIDE SEQUENCE</scope>
    <source>
        <strain evidence="2">BLF_Eptnil</strain>
        <tissue evidence="2">Kidney</tissue>
    </source>
</reference>
<organism evidence="2 3">
    <name type="scientific">Cnephaeus nilssonii</name>
    <name type="common">Northern bat</name>
    <name type="synonym">Eptesicus nilssonii</name>
    <dbReference type="NCBI Taxonomy" id="3371016"/>
    <lineage>
        <taxon>Eukaryota</taxon>
        <taxon>Metazoa</taxon>
        <taxon>Chordata</taxon>
        <taxon>Craniata</taxon>
        <taxon>Vertebrata</taxon>
        <taxon>Euteleostomi</taxon>
        <taxon>Mammalia</taxon>
        <taxon>Eutheria</taxon>
        <taxon>Laurasiatheria</taxon>
        <taxon>Chiroptera</taxon>
        <taxon>Yangochiroptera</taxon>
        <taxon>Vespertilionidae</taxon>
        <taxon>Cnephaeus</taxon>
    </lineage>
</organism>
<feature type="region of interest" description="Disordered" evidence="1">
    <location>
        <begin position="1"/>
        <end position="118"/>
    </location>
</feature>
<keyword evidence="3" id="KW-1185">Reference proteome</keyword>
<protein>
    <submittedName>
        <fullName evidence="2">Uncharacterized protein</fullName>
    </submittedName>
</protein>
<dbReference type="EMBL" id="JAULJE010000008">
    <property type="protein sequence ID" value="KAK1339572.1"/>
    <property type="molecule type" value="Genomic_DNA"/>
</dbReference>
<dbReference type="Proteomes" id="UP001177744">
    <property type="component" value="Unassembled WGS sequence"/>
</dbReference>
<proteinExistence type="predicted"/>
<comment type="caution">
    <text evidence="2">The sequence shown here is derived from an EMBL/GenBank/DDBJ whole genome shotgun (WGS) entry which is preliminary data.</text>
</comment>
<evidence type="ECO:0000313" key="3">
    <source>
        <dbReference type="Proteomes" id="UP001177744"/>
    </source>
</evidence>
<sequence>MNFMYWASSAEQPGGMPWRQHRRSAPPQPLRAYGQRGKAERWLRLERRRPGRPARSLTRSVRGAERARPWSPPPPGLHAERRGQGGVERSTMMARNLREDGRKRRKGSRCPSVPGNLGRLHCEHEVVHEDGYWEGECRHNPARCRHHTAAAG</sequence>
<evidence type="ECO:0000256" key="1">
    <source>
        <dbReference type="SAM" id="MobiDB-lite"/>
    </source>
</evidence>
<evidence type="ECO:0000313" key="2">
    <source>
        <dbReference type="EMBL" id="KAK1339572.1"/>
    </source>
</evidence>
<dbReference type="AlphaFoldDB" id="A0AA40LPW1"/>